<keyword evidence="4" id="KW-0238">DNA-binding</keyword>
<dbReference type="Gene3D" id="3.30.730.10">
    <property type="entry name" value="AP2/ERF domain"/>
    <property type="match status" value="1"/>
</dbReference>
<keyword evidence="5" id="KW-0010">Activator</keyword>
<dbReference type="FunCoup" id="A0A7J7CQZ7">
    <property type="interactions" value="19"/>
</dbReference>
<keyword evidence="2" id="KW-0805">Transcription regulation</keyword>
<evidence type="ECO:0000256" key="1">
    <source>
        <dbReference type="ARBA" id="ARBA00004123"/>
    </source>
</evidence>
<dbReference type="EMBL" id="JAAARO010000014">
    <property type="protein sequence ID" value="KAF5736532.1"/>
    <property type="molecule type" value="Genomic_DNA"/>
</dbReference>
<evidence type="ECO:0000256" key="4">
    <source>
        <dbReference type="ARBA" id="ARBA00023125"/>
    </source>
</evidence>
<dbReference type="SUPFAM" id="SSF54171">
    <property type="entry name" value="DNA-binding domain"/>
    <property type="match status" value="1"/>
</dbReference>
<dbReference type="InterPro" id="IPR001471">
    <property type="entry name" value="AP2/ERF_dom"/>
</dbReference>
<dbReference type="GO" id="GO:0000976">
    <property type="term" value="F:transcription cis-regulatory region binding"/>
    <property type="evidence" value="ECO:0007669"/>
    <property type="project" value="TreeGrafter"/>
</dbReference>
<evidence type="ECO:0000313" key="12">
    <source>
        <dbReference type="Proteomes" id="UP000593562"/>
    </source>
</evidence>
<evidence type="ECO:0000256" key="6">
    <source>
        <dbReference type="ARBA" id="ARBA00023163"/>
    </source>
</evidence>
<keyword evidence="7" id="KW-0539">Nucleus</keyword>
<feature type="compositionally biased region" description="Basic residues" evidence="9">
    <location>
        <begin position="46"/>
        <end position="56"/>
    </location>
</feature>
<evidence type="ECO:0000256" key="3">
    <source>
        <dbReference type="ARBA" id="ARBA00023016"/>
    </source>
</evidence>
<evidence type="ECO:0000259" key="10">
    <source>
        <dbReference type="PROSITE" id="PS51032"/>
    </source>
</evidence>
<dbReference type="InParanoid" id="A0A7J7CQZ7"/>
<dbReference type="GO" id="GO:0005634">
    <property type="term" value="C:nucleus"/>
    <property type="evidence" value="ECO:0007669"/>
    <property type="project" value="UniProtKB-SubCell"/>
</dbReference>
<keyword evidence="6" id="KW-0804">Transcription</keyword>
<evidence type="ECO:0000256" key="9">
    <source>
        <dbReference type="SAM" id="MobiDB-lite"/>
    </source>
</evidence>
<keyword evidence="12" id="KW-1185">Reference proteome</keyword>
<dbReference type="PRINTS" id="PR00367">
    <property type="entry name" value="ETHRSPELEMNT"/>
</dbReference>
<dbReference type="Pfam" id="PF00847">
    <property type="entry name" value="AP2"/>
    <property type="match status" value="1"/>
</dbReference>
<dbReference type="GO" id="GO:0045893">
    <property type="term" value="P:positive regulation of DNA-templated transcription"/>
    <property type="evidence" value="ECO:0007669"/>
    <property type="project" value="TreeGrafter"/>
</dbReference>
<comment type="subcellular location">
    <subcellularLocation>
        <location evidence="1">Nucleus</location>
    </subcellularLocation>
</comment>
<dbReference type="PROSITE" id="PS51032">
    <property type="entry name" value="AP2_ERF"/>
    <property type="match status" value="1"/>
</dbReference>
<keyword evidence="3" id="KW-0346">Stress response</keyword>
<dbReference type="PANTHER" id="PTHR31241">
    <property type="entry name" value="DEHYDRATION-RESPONSIVE ELEMENT-BINDING PROTEIN 2C"/>
    <property type="match status" value="1"/>
</dbReference>
<feature type="domain" description="AP2/ERF" evidence="10">
    <location>
        <begin position="68"/>
        <end position="125"/>
    </location>
</feature>
<dbReference type="PANTHER" id="PTHR31241:SF62">
    <property type="entry name" value="DEHYDRATION-RESPONSIVE ELEMENT-BINDING PROTEIN 2D"/>
    <property type="match status" value="1"/>
</dbReference>
<sequence length="348" mass="38501">MTTQTVERKRKRQDGTQTLAETLAKWKDYREDFEPSQYGAGPIRKAPAKGSKKGCMKGKGGPDNSRCNYRGVRQRTWGKWVAEIREPNRGPRLWLGTFPTAVQAALAYDEAARAMYGLYARLNLPHISSSCLSDDAKDVSPVVSTSYSSVATAASSDSTTSSHSEVCAVGEVGQHPVGTEADSLNTINFEAEHESKWVNMTDVRSGGEEKPGPNAAYGIMHEVRPCIEDGPCQSCDIETRRKDDQLDIADYGWASGCEGQQDQWQSLSMEEMFDMDELLGILDNHPLDTSELEFLGCEHAKVDKAPNISHQLRNPDPKILGSLARVKQEDQNTEGYLNLDSSDDLWSF</sequence>
<gene>
    <name evidence="11" type="ORF">HS088_TW14G00676</name>
</gene>
<dbReference type="InterPro" id="IPR016177">
    <property type="entry name" value="DNA-bd_dom_sf"/>
</dbReference>
<evidence type="ECO:0000256" key="8">
    <source>
        <dbReference type="ARBA" id="ARBA00024343"/>
    </source>
</evidence>
<comment type="similarity">
    <text evidence="8">Belongs to the AP2/ERF transcription factor family. ERF subfamily.</text>
</comment>
<name>A0A7J7CQZ7_TRIWF</name>
<comment type="caution">
    <text evidence="11">The sequence shown here is derived from an EMBL/GenBank/DDBJ whole genome shotgun (WGS) entry which is preliminary data.</text>
</comment>
<proteinExistence type="inferred from homology"/>
<feature type="region of interest" description="Disordered" evidence="9">
    <location>
        <begin position="37"/>
        <end position="63"/>
    </location>
</feature>
<dbReference type="GO" id="GO:0003700">
    <property type="term" value="F:DNA-binding transcription factor activity"/>
    <property type="evidence" value="ECO:0007669"/>
    <property type="project" value="InterPro"/>
</dbReference>
<dbReference type="InterPro" id="IPR036955">
    <property type="entry name" value="AP2/ERF_dom_sf"/>
</dbReference>
<protein>
    <submittedName>
        <fullName evidence="11">Dehydration-responsive element-binding protein 2C</fullName>
    </submittedName>
</protein>
<dbReference type="Proteomes" id="UP000593562">
    <property type="component" value="Unassembled WGS sequence"/>
</dbReference>
<dbReference type="FunFam" id="3.30.730.10:FF:000001">
    <property type="entry name" value="Ethylene-responsive transcription factor 2"/>
    <property type="match status" value="1"/>
</dbReference>
<evidence type="ECO:0000256" key="2">
    <source>
        <dbReference type="ARBA" id="ARBA00023015"/>
    </source>
</evidence>
<dbReference type="CDD" id="cd00018">
    <property type="entry name" value="AP2"/>
    <property type="match status" value="1"/>
</dbReference>
<evidence type="ECO:0000256" key="5">
    <source>
        <dbReference type="ARBA" id="ARBA00023159"/>
    </source>
</evidence>
<dbReference type="OrthoDB" id="550883at2759"/>
<evidence type="ECO:0000313" key="11">
    <source>
        <dbReference type="EMBL" id="KAF5736532.1"/>
    </source>
</evidence>
<organism evidence="11 12">
    <name type="scientific">Tripterygium wilfordii</name>
    <name type="common">Thunder God vine</name>
    <dbReference type="NCBI Taxonomy" id="458696"/>
    <lineage>
        <taxon>Eukaryota</taxon>
        <taxon>Viridiplantae</taxon>
        <taxon>Streptophyta</taxon>
        <taxon>Embryophyta</taxon>
        <taxon>Tracheophyta</taxon>
        <taxon>Spermatophyta</taxon>
        <taxon>Magnoliopsida</taxon>
        <taxon>eudicotyledons</taxon>
        <taxon>Gunneridae</taxon>
        <taxon>Pentapetalae</taxon>
        <taxon>rosids</taxon>
        <taxon>fabids</taxon>
        <taxon>Celastrales</taxon>
        <taxon>Celastraceae</taxon>
        <taxon>Tripterygium</taxon>
    </lineage>
</organism>
<dbReference type="AlphaFoldDB" id="A0A7J7CQZ7"/>
<reference evidence="11 12" key="1">
    <citation type="journal article" date="2020" name="Nat. Commun.">
        <title>Genome of Tripterygium wilfordii and identification of cytochrome P450 involved in triptolide biosynthesis.</title>
        <authorList>
            <person name="Tu L."/>
            <person name="Su P."/>
            <person name="Zhang Z."/>
            <person name="Gao L."/>
            <person name="Wang J."/>
            <person name="Hu T."/>
            <person name="Zhou J."/>
            <person name="Zhang Y."/>
            <person name="Zhao Y."/>
            <person name="Liu Y."/>
            <person name="Song Y."/>
            <person name="Tong Y."/>
            <person name="Lu Y."/>
            <person name="Yang J."/>
            <person name="Xu C."/>
            <person name="Jia M."/>
            <person name="Peters R.J."/>
            <person name="Huang L."/>
            <person name="Gao W."/>
        </authorList>
    </citation>
    <scope>NUCLEOTIDE SEQUENCE [LARGE SCALE GENOMIC DNA]</scope>
    <source>
        <strain evidence="12">cv. XIE 37</strain>
        <tissue evidence="11">Leaf</tissue>
    </source>
</reference>
<dbReference type="SMART" id="SM00380">
    <property type="entry name" value="AP2"/>
    <property type="match status" value="1"/>
</dbReference>
<evidence type="ECO:0000256" key="7">
    <source>
        <dbReference type="ARBA" id="ARBA00023242"/>
    </source>
</evidence>
<accession>A0A7J7CQZ7</accession>
<dbReference type="GO" id="GO:0006950">
    <property type="term" value="P:response to stress"/>
    <property type="evidence" value="ECO:0007669"/>
    <property type="project" value="TreeGrafter"/>
</dbReference>